<dbReference type="GO" id="GO:0046872">
    <property type="term" value="F:metal ion binding"/>
    <property type="evidence" value="ECO:0007669"/>
    <property type="project" value="UniProtKB-UniRule"/>
</dbReference>
<dbReference type="EC" id="2.7.1.180" evidence="1 10"/>
<proteinExistence type="inferred from homology"/>
<dbReference type="PANTHER" id="PTHR30040">
    <property type="entry name" value="THIAMINE BIOSYNTHESIS LIPOPROTEIN APBE"/>
    <property type="match status" value="1"/>
</dbReference>
<keyword evidence="3 10" id="KW-0285">Flavoprotein</keyword>
<dbReference type="Gene3D" id="3.10.520.10">
    <property type="entry name" value="ApbE-like domains"/>
    <property type="match status" value="1"/>
</dbReference>
<comment type="similarity">
    <text evidence="10">Belongs to the ApbE family.</text>
</comment>
<protein>
    <recommendedName>
        <fullName evidence="2 10">FAD:protein FMN transferase</fullName>
        <ecNumber evidence="1 10">2.7.1.180</ecNumber>
    </recommendedName>
    <alternativeName>
        <fullName evidence="8 10">Flavin transferase</fullName>
    </alternativeName>
</protein>
<dbReference type="PANTHER" id="PTHR30040:SF2">
    <property type="entry name" value="FAD:PROTEIN FMN TRANSFERASE"/>
    <property type="match status" value="1"/>
</dbReference>
<evidence type="ECO:0000256" key="4">
    <source>
        <dbReference type="ARBA" id="ARBA00022679"/>
    </source>
</evidence>
<dbReference type="EMBL" id="RBXA01000001">
    <property type="protein sequence ID" value="RKS95581.1"/>
    <property type="molecule type" value="Genomic_DNA"/>
</dbReference>
<keyword evidence="12" id="KW-0449">Lipoprotein</keyword>
<evidence type="ECO:0000256" key="10">
    <source>
        <dbReference type="PIRNR" id="PIRNR006268"/>
    </source>
</evidence>
<comment type="catalytic activity">
    <reaction evidence="9 10">
        <text>L-threonyl-[protein] + FAD = FMN-L-threonyl-[protein] + AMP + H(+)</text>
        <dbReference type="Rhea" id="RHEA:36847"/>
        <dbReference type="Rhea" id="RHEA-COMP:11060"/>
        <dbReference type="Rhea" id="RHEA-COMP:11061"/>
        <dbReference type="ChEBI" id="CHEBI:15378"/>
        <dbReference type="ChEBI" id="CHEBI:30013"/>
        <dbReference type="ChEBI" id="CHEBI:57692"/>
        <dbReference type="ChEBI" id="CHEBI:74257"/>
        <dbReference type="ChEBI" id="CHEBI:456215"/>
        <dbReference type="EC" id="2.7.1.180"/>
    </reaction>
</comment>
<evidence type="ECO:0000256" key="2">
    <source>
        <dbReference type="ARBA" id="ARBA00016337"/>
    </source>
</evidence>
<dbReference type="AlphaFoldDB" id="A0A495S7U9"/>
<evidence type="ECO:0000256" key="5">
    <source>
        <dbReference type="ARBA" id="ARBA00022723"/>
    </source>
</evidence>
<dbReference type="Proteomes" id="UP000280091">
    <property type="component" value="Unassembled WGS sequence"/>
</dbReference>
<evidence type="ECO:0000256" key="6">
    <source>
        <dbReference type="ARBA" id="ARBA00022827"/>
    </source>
</evidence>
<dbReference type="GO" id="GO:0016740">
    <property type="term" value="F:transferase activity"/>
    <property type="evidence" value="ECO:0007669"/>
    <property type="project" value="UniProtKB-UniRule"/>
</dbReference>
<organism evidence="12 13">
    <name type="scientific">Flavobacterium limicola</name>
    <dbReference type="NCBI Taxonomy" id="180441"/>
    <lineage>
        <taxon>Bacteria</taxon>
        <taxon>Pseudomonadati</taxon>
        <taxon>Bacteroidota</taxon>
        <taxon>Flavobacteriia</taxon>
        <taxon>Flavobacteriales</taxon>
        <taxon>Flavobacteriaceae</taxon>
        <taxon>Flavobacterium</taxon>
    </lineage>
</organism>
<evidence type="ECO:0000256" key="9">
    <source>
        <dbReference type="ARBA" id="ARBA00048540"/>
    </source>
</evidence>
<evidence type="ECO:0000313" key="12">
    <source>
        <dbReference type="EMBL" id="RKS95581.1"/>
    </source>
</evidence>
<keyword evidence="6 10" id="KW-0274">FAD</keyword>
<gene>
    <name evidence="12" type="ORF">BC952_1274</name>
</gene>
<evidence type="ECO:0000256" key="8">
    <source>
        <dbReference type="ARBA" id="ARBA00031306"/>
    </source>
</evidence>
<feature type="binding site" evidence="11">
    <location>
        <position position="308"/>
    </location>
    <ligand>
        <name>Mg(2+)</name>
        <dbReference type="ChEBI" id="CHEBI:18420"/>
    </ligand>
</feature>
<name>A0A495S7U9_9FLAO</name>
<dbReference type="InterPro" id="IPR024932">
    <property type="entry name" value="ApbE"/>
</dbReference>
<reference evidence="12 13" key="1">
    <citation type="submission" date="2018-10" db="EMBL/GenBank/DDBJ databases">
        <title>Genomic Encyclopedia of Archaeal and Bacterial Type Strains, Phase II (KMG-II): from individual species to whole genera.</title>
        <authorList>
            <person name="Goeker M."/>
        </authorList>
    </citation>
    <scope>NUCLEOTIDE SEQUENCE [LARGE SCALE GENOMIC DNA]</scope>
    <source>
        <strain evidence="12 13">DSM 15094</strain>
    </source>
</reference>
<accession>A0A495S7U9</accession>
<evidence type="ECO:0000313" key="13">
    <source>
        <dbReference type="Proteomes" id="UP000280091"/>
    </source>
</evidence>
<dbReference type="Pfam" id="PF02424">
    <property type="entry name" value="ApbE"/>
    <property type="match status" value="1"/>
</dbReference>
<comment type="caution">
    <text evidence="12">The sequence shown here is derived from an EMBL/GenBank/DDBJ whole genome shotgun (WGS) entry which is preliminary data.</text>
</comment>
<comment type="cofactor">
    <cofactor evidence="11">
        <name>Mg(2+)</name>
        <dbReference type="ChEBI" id="CHEBI:18420"/>
    </cofactor>
    <cofactor evidence="11">
        <name>Mn(2+)</name>
        <dbReference type="ChEBI" id="CHEBI:29035"/>
    </cofactor>
    <text evidence="11">Magnesium. Can also use manganese.</text>
</comment>
<evidence type="ECO:0000256" key="11">
    <source>
        <dbReference type="PIRSR" id="PIRSR006268-2"/>
    </source>
</evidence>
<evidence type="ECO:0000256" key="7">
    <source>
        <dbReference type="ARBA" id="ARBA00022842"/>
    </source>
</evidence>
<keyword evidence="7 10" id="KW-0460">Magnesium</keyword>
<evidence type="ECO:0000256" key="1">
    <source>
        <dbReference type="ARBA" id="ARBA00011955"/>
    </source>
</evidence>
<keyword evidence="5 10" id="KW-0479">Metal-binding</keyword>
<dbReference type="SUPFAM" id="SSF143631">
    <property type="entry name" value="ApbE-like"/>
    <property type="match status" value="1"/>
</dbReference>
<feature type="binding site" evidence="11">
    <location>
        <position position="192"/>
    </location>
    <ligand>
        <name>Mg(2+)</name>
        <dbReference type="ChEBI" id="CHEBI:18420"/>
    </ligand>
</feature>
<keyword evidence="4 10" id="KW-0808">Transferase</keyword>
<dbReference type="InterPro" id="IPR003374">
    <property type="entry name" value="ApbE-like_sf"/>
</dbReference>
<evidence type="ECO:0000256" key="3">
    <source>
        <dbReference type="ARBA" id="ARBA00022630"/>
    </source>
</evidence>
<dbReference type="PIRSF" id="PIRSF006268">
    <property type="entry name" value="ApbE"/>
    <property type="match status" value="1"/>
</dbReference>
<sequence length="354" mass="39121">MLNLYPYASTIASFLAITTDTFIMKFQFLFFLLLICAFTSHSQVLRKRTSLLMGGRFDISIVDKDSLSAEQNIDAVINEITRIENLISDWKPDSQVSEVNQNAGIRPVKVDKEVFELTQRAIRFSEVTNGGFDISFAAMDKIWKFDGYMTQMPSAEAIQKSVEKVGYKNIILDSVQSTIFLKLKGMKIGFGALGEGYATDKCRDMMLAKGVEAGIINGSGDMSTWGKQPNGKPWNIGITNPFHPEKLLAVVPLKQDAVTTSGSYEKFVIFNGKRYSHIINPATGYPATGLCSVTVFGPNAETANGLSTSLMVLGKTAGLLLLNKYADYSCIMITDDGKVIKSKNFRTKKFKVRL</sequence>
<keyword evidence="13" id="KW-1185">Reference proteome</keyword>